<dbReference type="Proteomes" id="UP000256913">
    <property type="component" value="Unassembled WGS sequence"/>
</dbReference>
<sequence>MPPPGSEKLKVSIDALRRDAGVWDASADILRDAAAVGARLDLAALHFSYIGDQVGLVDLYQQLQDRLVRLLGEGSTAFEALASGLRTAADGYEQDELNNVHSLNNIY</sequence>
<dbReference type="OrthoDB" id="3390224at2"/>
<comment type="caution">
    <text evidence="1">The sequence shown here is derived from an EMBL/GenBank/DDBJ whole genome shotgun (WGS) entry which is preliminary data.</text>
</comment>
<dbReference type="RefSeq" id="WP_116070289.1">
    <property type="nucleotide sequence ID" value="NZ_BONB01000049.1"/>
</dbReference>
<evidence type="ECO:0000313" key="1">
    <source>
        <dbReference type="EMBL" id="REF99080.1"/>
    </source>
</evidence>
<reference evidence="1 2" key="1">
    <citation type="submission" date="2018-08" db="EMBL/GenBank/DDBJ databases">
        <title>Sequencing the genomes of 1000 actinobacteria strains.</title>
        <authorList>
            <person name="Klenk H.-P."/>
        </authorList>
    </citation>
    <scope>NUCLEOTIDE SEQUENCE [LARGE SCALE GENOMIC DNA]</scope>
    <source>
        <strain evidence="1 2">DSM 44099</strain>
    </source>
</reference>
<dbReference type="EMBL" id="QUMQ01000001">
    <property type="protein sequence ID" value="REF99080.1"/>
    <property type="molecule type" value="Genomic_DNA"/>
</dbReference>
<evidence type="ECO:0000313" key="2">
    <source>
        <dbReference type="Proteomes" id="UP000256913"/>
    </source>
</evidence>
<gene>
    <name evidence="1" type="ORF">DFJ67_5106</name>
</gene>
<dbReference type="AlphaFoldDB" id="A0A3D9ZZ16"/>
<protein>
    <recommendedName>
        <fullName evidence="3">Excreted virulence factor EspC (Type VII ESX diderm)</fullName>
    </recommendedName>
</protein>
<keyword evidence="2" id="KW-1185">Reference proteome</keyword>
<organism evidence="1 2">
    <name type="scientific">Asanoa ferruginea</name>
    <dbReference type="NCBI Taxonomy" id="53367"/>
    <lineage>
        <taxon>Bacteria</taxon>
        <taxon>Bacillati</taxon>
        <taxon>Actinomycetota</taxon>
        <taxon>Actinomycetes</taxon>
        <taxon>Micromonosporales</taxon>
        <taxon>Micromonosporaceae</taxon>
        <taxon>Asanoa</taxon>
    </lineage>
</organism>
<name>A0A3D9ZZ16_9ACTN</name>
<proteinExistence type="predicted"/>
<accession>A0A3D9ZZ16</accession>
<evidence type="ECO:0008006" key="3">
    <source>
        <dbReference type="Google" id="ProtNLM"/>
    </source>
</evidence>